<comment type="caution">
    <text evidence="1">The sequence shown here is derived from an EMBL/GenBank/DDBJ whole genome shotgun (WGS) entry which is preliminary data.</text>
</comment>
<protein>
    <submittedName>
        <fullName evidence="1">Uncharacterized protein</fullName>
    </submittedName>
</protein>
<evidence type="ECO:0000313" key="2">
    <source>
        <dbReference type="Proteomes" id="UP001482620"/>
    </source>
</evidence>
<accession>A0ABV0UUT0</accession>
<organism evidence="1 2">
    <name type="scientific">Ilyodon furcidens</name>
    <name type="common">goldbreast splitfin</name>
    <dbReference type="NCBI Taxonomy" id="33524"/>
    <lineage>
        <taxon>Eukaryota</taxon>
        <taxon>Metazoa</taxon>
        <taxon>Chordata</taxon>
        <taxon>Craniata</taxon>
        <taxon>Vertebrata</taxon>
        <taxon>Euteleostomi</taxon>
        <taxon>Actinopterygii</taxon>
        <taxon>Neopterygii</taxon>
        <taxon>Teleostei</taxon>
        <taxon>Neoteleostei</taxon>
        <taxon>Acanthomorphata</taxon>
        <taxon>Ovalentaria</taxon>
        <taxon>Atherinomorphae</taxon>
        <taxon>Cyprinodontiformes</taxon>
        <taxon>Goodeidae</taxon>
        <taxon>Ilyodon</taxon>
    </lineage>
</organism>
<evidence type="ECO:0000313" key="1">
    <source>
        <dbReference type="EMBL" id="MEQ2248574.1"/>
    </source>
</evidence>
<gene>
    <name evidence="1" type="ORF">ILYODFUR_020427</name>
</gene>
<reference evidence="1 2" key="1">
    <citation type="submission" date="2021-06" db="EMBL/GenBank/DDBJ databases">
        <authorList>
            <person name="Palmer J.M."/>
        </authorList>
    </citation>
    <scope>NUCLEOTIDE SEQUENCE [LARGE SCALE GENOMIC DNA]</scope>
    <source>
        <strain evidence="2">if_2019</strain>
        <tissue evidence="1">Muscle</tissue>
    </source>
</reference>
<keyword evidence="2" id="KW-1185">Reference proteome</keyword>
<dbReference type="EMBL" id="JAHRIQ010083203">
    <property type="protein sequence ID" value="MEQ2248574.1"/>
    <property type="molecule type" value="Genomic_DNA"/>
</dbReference>
<sequence>MPCLDSSLEGAPLAIFLSFLQYELRPFIGLMPFVSLDILGLAKLLALYNDISGGPLWTRMSRSMWQPALSVPRVRVPSILLIASSNLLPSPTDPGCRSVLVQLTPRLNCFPSFKISRKVLDSIPAGCY</sequence>
<name>A0ABV0UUT0_9TELE</name>
<proteinExistence type="predicted"/>
<dbReference type="Proteomes" id="UP001482620">
    <property type="component" value="Unassembled WGS sequence"/>
</dbReference>